<protein>
    <submittedName>
        <fullName evidence="2">Uncharacterized protein</fullName>
    </submittedName>
</protein>
<dbReference type="AlphaFoldDB" id="A0A6M3LWP0"/>
<gene>
    <name evidence="2" type="ORF">MM171A01259_0020</name>
</gene>
<evidence type="ECO:0000256" key="1">
    <source>
        <dbReference type="SAM" id="MobiDB-lite"/>
    </source>
</evidence>
<reference evidence="2" key="1">
    <citation type="submission" date="2020-03" db="EMBL/GenBank/DDBJ databases">
        <title>The deep terrestrial virosphere.</title>
        <authorList>
            <person name="Holmfeldt K."/>
            <person name="Nilsson E."/>
            <person name="Simone D."/>
            <person name="Lopez-Fernandez M."/>
            <person name="Wu X."/>
            <person name="de Brujin I."/>
            <person name="Lundin D."/>
            <person name="Andersson A."/>
            <person name="Bertilsson S."/>
            <person name="Dopson M."/>
        </authorList>
    </citation>
    <scope>NUCLEOTIDE SEQUENCE</scope>
    <source>
        <strain evidence="2">MM171A01259</strain>
    </source>
</reference>
<dbReference type="EMBL" id="MT143634">
    <property type="protein sequence ID" value="QJA99203.1"/>
    <property type="molecule type" value="Genomic_DNA"/>
</dbReference>
<evidence type="ECO:0000313" key="2">
    <source>
        <dbReference type="EMBL" id="QJA99203.1"/>
    </source>
</evidence>
<sequence length="165" mass="18524">MENREYGVPKTEEEREATHQALYGSSELPPRGTGQQEGSFIDRAAELIVKKLDESMRADDTLNLAHDGISTDLKFETVKPGRELILEFLAGYNETSACTIIRVGYWNGHGFNWLNSQPAPLRYETVSISGRIHVREGMYPVIRFVGGVAADDLYAALNGYWIKTR</sequence>
<feature type="region of interest" description="Disordered" evidence="1">
    <location>
        <begin position="1"/>
        <end position="36"/>
    </location>
</feature>
<feature type="compositionally biased region" description="Basic and acidic residues" evidence="1">
    <location>
        <begin position="1"/>
        <end position="18"/>
    </location>
</feature>
<organism evidence="2">
    <name type="scientific">viral metagenome</name>
    <dbReference type="NCBI Taxonomy" id="1070528"/>
    <lineage>
        <taxon>unclassified sequences</taxon>
        <taxon>metagenomes</taxon>
        <taxon>organismal metagenomes</taxon>
    </lineage>
</organism>
<name>A0A6M3LWP0_9ZZZZ</name>
<accession>A0A6M3LWP0</accession>
<proteinExistence type="predicted"/>